<dbReference type="Proteomes" id="UP000324800">
    <property type="component" value="Unassembled WGS sequence"/>
</dbReference>
<proteinExistence type="predicted"/>
<reference evidence="1 2" key="1">
    <citation type="submission" date="2019-03" db="EMBL/GenBank/DDBJ databases">
        <title>Single cell metagenomics reveals metabolic interactions within the superorganism composed of flagellate Streblomastix strix and complex community of Bacteroidetes bacteria on its surface.</title>
        <authorList>
            <person name="Treitli S.C."/>
            <person name="Kolisko M."/>
            <person name="Husnik F."/>
            <person name="Keeling P."/>
            <person name="Hampl V."/>
        </authorList>
    </citation>
    <scope>NUCLEOTIDE SEQUENCE [LARGE SCALE GENOMIC DNA]</scope>
    <source>
        <strain evidence="1">ST1C</strain>
    </source>
</reference>
<gene>
    <name evidence="1" type="ORF">EZS28_035258</name>
</gene>
<organism evidence="1 2">
    <name type="scientific">Streblomastix strix</name>
    <dbReference type="NCBI Taxonomy" id="222440"/>
    <lineage>
        <taxon>Eukaryota</taxon>
        <taxon>Metamonada</taxon>
        <taxon>Preaxostyla</taxon>
        <taxon>Oxymonadida</taxon>
        <taxon>Streblomastigidae</taxon>
        <taxon>Streblomastix</taxon>
    </lineage>
</organism>
<sequence>MAGYKATDACLNRIRQFYSQHPFVVLAQHVEVWSFPTSASITGIRTSQNIPLSHVTDFCLLGKDPAFTDTYNPNSVINEPANDLASRAMLWRITKRVQVNRKPGEIRMSLSDELLLRAEMERMENSPKSQRADRVLALIKVHKIKRVTDFQL</sequence>
<protein>
    <submittedName>
        <fullName evidence="1">Uncharacterized protein</fullName>
    </submittedName>
</protein>
<evidence type="ECO:0000313" key="1">
    <source>
        <dbReference type="EMBL" id="KAA6369215.1"/>
    </source>
</evidence>
<dbReference type="AlphaFoldDB" id="A0A5J4UI19"/>
<accession>A0A5J4UI19</accession>
<name>A0A5J4UI19_9EUKA</name>
<evidence type="ECO:0000313" key="2">
    <source>
        <dbReference type="Proteomes" id="UP000324800"/>
    </source>
</evidence>
<dbReference type="EMBL" id="SNRW01016580">
    <property type="protein sequence ID" value="KAA6369215.1"/>
    <property type="molecule type" value="Genomic_DNA"/>
</dbReference>
<comment type="caution">
    <text evidence="1">The sequence shown here is derived from an EMBL/GenBank/DDBJ whole genome shotgun (WGS) entry which is preliminary data.</text>
</comment>